<feature type="region of interest" description="Disordered" evidence="1">
    <location>
        <begin position="532"/>
        <end position="568"/>
    </location>
</feature>
<feature type="region of interest" description="Disordered" evidence="1">
    <location>
        <begin position="392"/>
        <end position="500"/>
    </location>
</feature>
<feature type="region of interest" description="Disordered" evidence="1">
    <location>
        <begin position="169"/>
        <end position="192"/>
    </location>
</feature>
<feature type="compositionally biased region" description="Basic and acidic residues" evidence="1">
    <location>
        <begin position="460"/>
        <end position="469"/>
    </location>
</feature>
<dbReference type="KEGG" id="tng:GSTEN00035792G001"/>
<protein>
    <submittedName>
        <fullName evidence="2">(spotted green pufferfish) hypothetical protein</fullName>
    </submittedName>
</protein>
<dbReference type="OrthoDB" id="8828665at2759"/>
<dbReference type="AlphaFoldDB" id="Q4REE8"/>
<comment type="caution">
    <text evidence="2">The sequence shown here is derived from an EMBL/GenBank/DDBJ whole genome shotgun (WGS) entry which is preliminary data.</text>
</comment>
<dbReference type="InterPro" id="IPR035899">
    <property type="entry name" value="DBL_dom_sf"/>
</dbReference>
<feature type="compositionally biased region" description="Polar residues" evidence="1">
    <location>
        <begin position="394"/>
        <end position="407"/>
    </location>
</feature>
<dbReference type="Gene3D" id="1.20.900.10">
    <property type="entry name" value="Dbl homology (DH) domain"/>
    <property type="match status" value="1"/>
</dbReference>
<dbReference type="SUPFAM" id="SSF48065">
    <property type="entry name" value="DBL homology domain (DH-domain)"/>
    <property type="match status" value="1"/>
</dbReference>
<dbReference type="EMBL" id="CAAE01015123">
    <property type="protein sequence ID" value="CAG13234.1"/>
    <property type="molecule type" value="Genomic_DNA"/>
</dbReference>
<reference evidence="2" key="1">
    <citation type="journal article" date="2004" name="Nature">
        <title>Genome duplication in the teleost fish Tetraodon nigroviridis reveals the early vertebrate proto-karyotype.</title>
        <authorList>
            <person name="Jaillon O."/>
            <person name="Aury J.-M."/>
            <person name="Brunet F."/>
            <person name="Petit J.-L."/>
            <person name="Stange-Thomann N."/>
            <person name="Mauceli E."/>
            <person name="Bouneau L."/>
            <person name="Fischer C."/>
            <person name="Ozouf-Costaz C."/>
            <person name="Bernot A."/>
            <person name="Nicaud S."/>
            <person name="Jaffe D."/>
            <person name="Fisher S."/>
            <person name="Lutfalla G."/>
            <person name="Dossat C."/>
            <person name="Segurens B."/>
            <person name="Dasilva C."/>
            <person name="Salanoubat M."/>
            <person name="Levy M."/>
            <person name="Boudet N."/>
            <person name="Castellano S."/>
            <person name="Anthouard V."/>
            <person name="Jubin C."/>
            <person name="Castelli V."/>
            <person name="Katinka M."/>
            <person name="Vacherie B."/>
            <person name="Biemont C."/>
            <person name="Skalli Z."/>
            <person name="Cattolico L."/>
            <person name="Poulain J."/>
            <person name="De Berardinis V."/>
            <person name="Cruaud C."/>
            <person name="Duprat S."/>
            <person name="Brottier P."/>
            <person name="Coutanceau J.-P."/>
            <person name="Gouzy J."/>
            <person name="Parra G."/>
            <person name="Lardier G."/>
            <person name="Chapple C."/>
            <person name="McKernan K.J."/>
            <person name="McEwan P."/>
            <person name="Bosak S."/>
            <person name="Kellis M."/>
            <person name="Volff J.-N."/>
            <person name="Guigo R."/>
            <person name="Zody M.C."/>
            <person name="Mesirov J."/>
            <person name="Lindblad-Toh K."/>
            <person name="Birren B."/>
            <person name="Nusbaum C."/>
            <person name="Kahn D."/>
            <person name="Robinson-Rechavi M."/>
            <person name="Laudet V."/>
            <person name="Schachter V."/>
            <person name="Quetier F."/>
            <person name="Saurin W."/>
            <person name="Scarpelli C."/>
            <person name="Wincker P."/>
            <person name="Lander E.S."/>
            <person name="Weissenbach J."/>
            <person name="Roest Crollius H."/>
        </authorList>
    </citation>
    <scope>NUCLEOTIDE SEQUENCE [LARGE SCALE GENOMIC DNA]</scope>
</reference>
<feature type="compositionally biased region" description="Polar residues" evidence="1">
    <location>
        <begin position="435"/>
        <end position="445"/>
    </location>
</feature>
<dbReference type="PANTHER" id="PTHR46944:SF1">
    <property type="entry name" value="RHO GUANINE NUCLEOTIDE EXCHANGE FACTOR 33"/>
    <property type="match status" value="1"/>
</dbReference>
<evidence type="ECO:0000256" key="1">
    <source>
        <dbReference type="SAM" id="MobiDB-lite"/>
    </source>
</evidence>
<name>Q4REE8_TETNG</name>
<reference evidence="2" key="2">
    <citation type="submission" date="2004-02" db="EMBL/GenBank/DDBJ databases">
        <authorList>
            <consortium name="Genoscope"/>
            <consortium name="Whitehead Institute Centre for Genome Research"/>
        </authorList>
    </citation>
    <scope>NUCLEOTIDE SEQUENCE</scope>
</reference>
<dbReference type="InterPro" id="IPR042849">
    <property type="entry name" value="ARHGEF33"/>
</dbReference>
<gene>
    <name evidence="2" type="ORF">GSTENG00035792001</name>
</gene>
<organism evidence="2">
    <name type="scientific">Tetraodon nigroviridis</name>
    <name type="common">Spotted green pufferfish</name>
    <name type="synonym">Chelonodon nigroviridis</name>
    <dbReference type="NCBI Taxonomy" id="99883"/>
    <lineage>
        <taxon>Eukaryota</taxon>
        <taxon>Metazoa</taxon>
        <taxon>Chordata</taxon>
        <taxon>Craniata</taxon>
        <taxon>Vertebrata</taxon>
        <taxon>Euteleostomi</taxon>
        <taxon>Actinopterygii</taxon>
        <taxon>Neopterygii</taxon>
        <taxon>Teleostei</taxon>
        <taxon>Neoteleostei</taxon>
        <taxon>Acanthomorphata</taxon>
        <taxon>Eupercaria</taxon>
        <taxon>Tetraodontiformes</taxon>
        <taxon>Tetradontoidea</taxon>
        <taxon>Tetraodontidae</taxon>
        <taxon>Tetraodon</taxon>
    </lineage>
</organism>
<dbReference type="PANTHER" id="PTHR46944">
    <property type="entry name" value="RHO GUANINE NUCLEOTIDE EXCHANGE FACTOR 33"/>
    <property type="match status" value="1"/>
</dbReference>
<proteinExistence type="predicted"/>
<sequence length="568" mass="61851">MKKQEAELVGEISKLHCLVSELKRGFSSALLELSHIQHGDAHLREELEENRRSCRKKAARLELLVASLRVSGAPAPADAASRGNAQVCSWSCRRSLEPCRRSSPSCTFRGRVLLRRARETGDQRDRPFQPCTPLTHVLTCPPVVQQRCGRSPLRPRTCAAVQREGAAPLFPAGPQSRAERRHRRVGPLRTQSQERRSRTLVELVGRLLQRHLLFRNSLQERLSAGRWRSLVGDVLVQLIGQNDRDQEDGEEMKLLSLLLSPVARIHAYLNHIQSLLQWTGEEHPDCSLLLGAEGALRDVLSRCHSILDEDGRREAGGGSGRSCCEAAGSCGSSRRRKQQDGEELQKAAGPLLVLQPRQAEGCGGGWGVQNLPGRDCGHARCSLLTPDAAEWGENSDSGQGTFSQHTGRGTIGPEAGGAACSLQDPETDRDDTSALGDSSVTSCSPDGTLRPPLQRRRPARKEAGQHQDRLASAPPQERLPAHLGRPVRAGDPPPQGFLRSLSSSLVCNAVPSLQDDSAPERDVRKGFVPVQAAARQHQNPGRDNLRLGAKLTGGMKRESSSSVQNKTG</sequence>
<accession>Q4REE8</accession>
<evidence type="ECO:0000313" key="2">
    <source>
        <dbReference type="EMBL" id="CAG13234.1"/>
    </source>
</evidence>